<gene>
    <name evidence="1" type="ORF">E2C01_098741</name>
</gene>
<name>A0A5B7K7Q8_PORTR</name>
<evidence type="ECO:0000313" key="1">
    <source>
        <dbReference type="EMBL" id="MPD03120.1"/>
    </source>
</evidence>
<dbReference type="EMBL" id="VSRR010134726">
    <property type="protein sequence ID" value="MPD03120.1"/>
    <property type="molecule type" value="Genomic_DNA"/>
</dbReference>
<dbReference type="Proteomes" id="UP000324222">
    <property type="component" value="Unassembled WGS sequence"/>
</dbReference>
<evidence type="ECO:0000313" key="2">
    <source>
        <dbReference type="Proteomes" id="UP000324222"/>
    </source>
</evidence>
<proteinExistence type="predicted"/>
<comment type="caution">
    <text evidence="1">The sequence shown here is derived from an EMBL/GenBank/DDBJ whole genome shotgun (WGS) entry which is preliminary data.</text>
</comment>
<dbReference type="AlphaFoldDB" id="A0A5B7K7Q8"/>
<organism evidence="1 2">
    <name type="scientific">Portunus trituberculatus</name>
    <name type="common">Swimming crab</name>
    <name type="synonym">Neptunus trituberculatus</name>
    <dbReference type="NCBI Taxonomy" id="210409"/>
    <lineage>
        <taxon>Eukaryota</taxon>
        <taxon>Metazoa</taxon>
        <taxon>Ecdysozoa</taxon>
        <taxon>Arthropoda</taxon>
        <taxon>Crustacea</taxon>
        <taxon>Multicrustacea</taxon>
        <taxon>Malacostraca</taxon>
        <taxon>Eumalacostraca</taxon>
        <taxon>Eucarida</taxon>
        <taxon>Decapoda</taxon>
        <taxon>Pleocyemata</taxon>
        <taxon>Brachyura</taxon>
        <taxon>Eubrachyura</taxon>
        <taxon>Portunoidea</taxon>
        <taxon>Portunidae</taxon>
        <taxon>Portuninae</taxon>
        <taxon>Portunus</taxon>
    </lineage>
</organism>
<reference evidence="1 2" key="1">
    <citation type="submission" date="2019-05" db="EMBL/GenBank/DDBJ databases">
        <title>Another draft genome of Portunus trituberculatus and its Hox gene families provides insights of decapod evolution.</title>
        <authorList>
            <person name="Jeong J.-H."/>
            <person name="Song I."/>
            <person name="Kim S."/>
            <person name="Choi T."/>
            <person name="Kim D."/>
            <person name="Ryu S."/>
            <person name="Kim W."/>
        </authorList>
    </citation>
    <scope>NUCLEOTIDE SEQUENCE [LARGE SCALE GENOMIC DNA]</scope>
    <source>
        <tissue evidence="1">Muscle</tissue>
    </source>
</reference>
<protein>
    <submittedName>
        <fullName evidence="1">Uncharacterized protein</fullName>
    </submittedName>
</protein>
<sequence>MMGAGGHWDTKKGEIGQPLPLSSQKTMIQMQFIVSVIKFSIGTVFPSCSTDSLSSPLAICQVCEDA</sequence>
<accession>A0A5B7K7Q8</accession>
<keyword evidence="2" id="KW-1185">Reference proteome</keyword>